<dbReference type="GO" id="GO:0009378">
    <property type="term" value="F:four-way junction helicase activity"/>
    <property type="evidence" value="ECO:0007669"/>
    <property type="project" value="TreeGrafter"/>
</dbReference>
<name>A0AAD7I8L7_9AGAR</name>
<evidence type="ECO:0000313" key="8">
    <source>
        <dbReference type="EMBL" id="KAJ7737528.1"/>
    </source>
</evidence>
<dbReference type="GO" id="GO:0005694">
    <property type="term" value="C:chromosome"/>
    <property type="evidence" value="ECO:0007669"/>
    <property type="project" value="TreeGrafter"/>
</dbReference>
<feature type="compositionally biased region" description="Basic residues" evidence="6">
    <location>
        <begin position="379"/>
        <end position="395"/>
    </location>
</feature>
<dbReference type="InterPro" id="IPR001650">
    <property type="entry name" value="Helicase_C-like"/>
</dbReference>
<dbReference type="GO" id="GO:0000724">
    <property type="term" value="P:double-strand break repair via homologous recombination"/>
    <property type="evidence" value="ECO:0007669"/>
    <property type="project" value="TreeGrafter"/>
</dbReference>
<protein>
    <recommendedName>
        <fullName evidence="5">DNA 3'-5' helicase</fullName>
        <ecNumber evidence="5">5.6.2.4</ecNumber>
    </recommendedName>
</protein>
<comment type="caution">
    <text evidence="8">The sequence shown here is derived from an EMBL/GenBank/DDBJ whole genome shotgun (WGS) entry which is preliminary data.</text>
</comment>
<dbReference type="Pfam" id="PF00271">
    <property type="entry name" value="Helicase_C"/>
    <property type="match status" value="1"/>
</dbReference>
<feature type="region of interest" description="Disordered" evidence="6">
    <location>
        <begin position="378"/>
        <end position="495"/>
    </location>
</feature>
<dbReference type="CDD" id="cd18785">
    <property type="entry name" value="SF2_C"/>
    <property type="match status" value="1"/>
</dbReference>
<dbReference type="PANTHER" id="PTHR13710">
    <property type="entry name" value="DNA HELICASE RECQ FAMILY MEMBER"/>
    <property type="match status" value="1"/>
</dbReference>
<dbReference type="SUPFAM" id="SSF52540">
    <property type="entry name" value="P-loop containing nucleoside triphosphate hydrolases"/>
    <property type="match status" value="1"/>
</dbReference>
<dbReference type="Proteomes" id="UP001215598">
    <property type="component" value="Unassembled WGS sequence"/>
</dbReference>
<gene>
    <name evidence="8" type="ORF">B0H16DRAFT_104642</name>
</gene>
<comment type="similarity">
    <text evidence="1">Belongs to the helicase family. RecQ subfamily.</text>
</comment>
<keyword evidence="9" id="KW-1185">Reference proteome</keyword>
<sequence length="495" mass="55994">MSRDDFYLLRCSNERPNTQIIMEPLNHGLGGKEFPSLLRYLNSGRKAVVHVHRIDEVFRVFMYLFNSLPEGLDRLRRIQMYHSLRSFEANEEILQLLDKDPRCQVVVATVALANGINVPSVLDSITLRFPKSVNQGWQEKGRAGRNPQTVARGVFLFQRSMQAAARKQLAAAPEPTAETGKSKQRKKTAPLEHNTALMLVEEHCYVALWNRIYQNPPIELTTRDCIAAERPRPCSLCQTRANIKLTFPPSPLPPGLVLPPFIPPTTNQSLPLSASKRKLKLKKKERAEAETTLTMFGETVRLTERKHSINQRRPRSSFFPSTILKLVLDNLLSIKSLDDLTNRVDSWAFVSEHVAPLHSTIVKLQRRFEAAREEARLAKNAKQRATRRRRSKKAKHEWDSDGEGGEEEEEDDEEVEPEPEADTEADEESSADEVNHHPPSSPIPPPAKRAKTALVEVTNRSRPAKKKPEKQETAAAVAAAFRPAYKTSRRRAAGQ</sequence>
<feature type="region of interest" description="Disordered" evidence="6">
    <location>
        <begin position="167"/>
        <end position="189"/>
    </location>
</feature>
<dbReference type="GO" id="GO:0005737">
    <property type="term" value="C:cytoplasm"/>
    <property type="evidence" value="ECO:0007669"/>
    <property type="project" value="TreeGrafter"/>
</dbReference>
<proteinExistence type="inferred from homology"/>
<evidence type="ECO:0000256" key="3">
    <source>
        <dbReference type="ARBA" id="ARBA00023235"/>
    </source>
</evidence>
<evidence type="ECO:0000256" key="5">
    <source>
        <dbReference type="ARBA" id="ARBA00034808"/>
    </source>
</evidence>
<evidence type="ECO:0000313" key="9">
    <source>
        <dbReference type="Proteomes" id="UP001215598"/>
    </source>
</evidence>
<dbReference type="GO" id="GO:0003677">
    <property type="term" value="F:DNA binding"/>
    <property type="evidence" value="ECO:0007669"/>
    <property type="project" value="UniProtKB-KW"/>
</dbReference>
<dbReference type="EC" id="5.6.2.4" evidence="5"/>
<feature type="compositionally biased region" description="Acidic residues" evidence="6">
    <location>
        <begin position="400"/>
        <end position="431"/>
    </location>
</feature>
<dbReference type="AlphaFoldDB" id="A0AAD7I8L7"/>
<organism evidence="8 9">
    <name type="scientific">Mycena metata</name>
    <dbReference type="NCBI Taxonomy" id="1033252"/>
    <lineage>
        <taxon>Eukaryota</taxon>
        <taxon>Fungi</taxon>
        <taxon>Dikarya</taxon>
        <taxon>Basidiomycota</taxon>
        <taxon>Agaricomycotina</taxon>
        <taxon>Agaricomycetes</taxon>
        <taxon>Agaricomycetidae</taxon>
        <taxon>Agaricales</taxon>
        <taxon>Marasmiineae</taxon>
        <taxon>Mycenaceae</taxon>
        <taxon>Mycena</taxon>
    </lineage>
</organism>
<evidence type="ECO:0000256" key="2">
    <source>
        <dbReference type="ARBA" id="ARBA00023125"/>
    </source>
</evidence>
<dbReference type="Gene3D" id="3.40.50.300">
    <property type="entry name" value="P-loop containing nucleotide triphosphate hydrolases"/>
    <property type="match status" value="1"/>
</dbReference>
<accession>A0AAD7I8L7</accession>
<evidence type="ECO:0000256" key="1">
    <source>
        <dbReference type="ARBA" id="ARBA00005446"/>
    </source>
</evidence>
<reference evidence="8" key="1">
    <citation type="submission" date="2023-03" db="EMBL/GenBank/DDBJ databases">
        <title>Massive genome expansion in bonnet fungi (Mycena s.s.) driven by repeated elements and novel gene families across ecological guilds.</title>
        <authorList>
            <consortium name="Lawrence Berkeley National Laboratory"/>
            <person name="Harder C.B."/>
            <person name="Miyauchi S."/>
            <person name="Viragh M."/>
            <person name="Kuo A."/>
            <person name="Thoen E."/>
            <person name="Andreopoulos B."/>
            <person name="Lu D."/>
            <person name="Skrede I."/>
            <person name="Drula E."/>
            <person name="Henrissat B."/>
            <person name="Morin E."/>
            <person name="Kohler A."/>
            <person name="Barry K."/>
            <person name="LaButti K."/>
            <person name="Morin E."/>
            <person name="Salamov A."/>
            <person name="Lipzen A."/>
            <person name="Mereny Z."/>
            <person name="Hegedus B."/>
            <person name="Baldrian P."/>
            <person name="Stursova M."/>
            <person name="Weitz H."/>
            <person name="Taylor A."/>
            <person name="Grigoriev I.V."/>
            <person name="Nagy L.G."/>
            <person name="Martin F."/>
            <person name="Kauserud H."/>
        </authorList>
    </citation>
    <scope>NUCLEOTIDE SEQUENCE</scope>
    <source>
        <strain evidence="8">CBHHK182m</strain>
    </source>
</reference>
<dbReference type="InterPro" id="IPR027417">
    <property type="entry name" value="P-loop_NTPase"/>
</dbReference>
<dbReference type="SMART" id="SM00490">
    <property type="entry name" value="HELICc"/>
    <property type="match status" value="1"/>
</dbReference>
<feature type="domain" description="Helicase C-terminal" evidence="7">
    <location>
        <begin position="33"/>
        <end position="197"/>
    </location>
</feature>
<evidence type="ECO:0000256" key="6">
    <source>
        <dbReference type="SAM" id="MobiDB-lite"/>
    </source>
</evidence>
<dbReference type="PROSITE" id="PS51194">
    <property type="entry name" value="HELICASE_CTER"/>
    <property type="match status" value="1"/>
</dbReference>
<dbReference type="EMBL" id="JARKIB010000116">
    <property type="protein sequence ID" value="KAJ7737528.1"/>
    <property type="molecule type" value="Genomic_DNA"/>
</dbReference>
<keyword evidence="2" id="KW-0238">DNA-binding</keyword>
<dbReference type="GO" id="GO:0043138">
    <property type="term" value="F:3'-5' DNA helicase activity"/>
    <property type="evidence" value="ECO:0007669"/>
    <property type="project" value="UniProtKB-EC"/>
</dbReference>
<evidence type="ECO:0000259" key="7">
    <source>
        <dbReference type="PROSITE" id="PS51194"/>
    </source>
</evidence>
<comment type="catalytic activity">
    <reaction evidence="4">
        <text>Couples ATP hydrolysis with the unwinding of duplex DNA by translocating in the 3'-5' direction.</text>
        <dbReference type="EC" id="5.6.2.4"/>
    </reaction>
</comment>
<evidence type="ECO:0000256" key="4">
    <source>
        <dbReference type="ARBA" id="ARBA00034617"/>
    </source>
</evidence>
<dbReference type="PANTHER" id="PTHR13710:SF105">
    <property type="entry name" value="ATP-DEPENDENT DNA HELICASE Q1"/>
    <property type="match status" value="1"/>
</dbReference>
<keyword evidence="3" id="KW-0413">Isomerase</keyword>